<dbReference type="Pfam" id="PF13968">
    <property type="entry name" value="DUF4220"/>
    <property type="match status" value="1"/>
</dbReference>
<dbReference type="Proteomes" id="UP000636709">
    <property type="component" value="Unassembled WGS sequence"/>
</dbReference>
<dbReference type="AlphaFoldDB" id="A0A835E824"/>
<reference evidence="3" key="1">
    <citation type="submission" date="2020-07" db="EMBL/GenBank/DDBJ databases">
        <title>Genome sequence and genetic diversity analysis of an under-domesticated orphan crop, white fonio (Digitaria exilis).</title>
        <authorList>
            <person name="Bennetzen J.L."/>
            <person name="Chen S."/>
            <person name="Ma X."/>
            <person name="Wang X."/>
            <person name="Yssel A.E.J."/>
            <person name="Chaluvadi S.R."/>
            <person name="Johnson M."/>
            <person name="Gangashetty P."/>
            <person name="Hamidou F."/>
            <person name="Sanogo M.D."/>
            <person name="Zwaenepoel A."/>
            <person name="Wallace J."/>
            <person name="Van De Peer Y."/>
            <person name="Van Deynze A."/>
        </authorList>
    </citation>
    <scope>NUCLEOTIDE SEQUENCE</scope>
    <source>
        <tissue evidence="3">Leaves</tissue>
    </source>
</reference>
<feature type="transmembrane region" description="Helical" evidence="1">
    <location>
        <begin position="12"/>
        <end position="34"/>
    </location>
</feature>
<gene>
    <name evidence="3" type="ORF">HU200_054039</name>
</gene>
<keyword evidence="1" id="KW-0812">Transmembrane</keyword>
<evidence type="ECO:0000313" key="3">
    <source>
        <dbReference type="EMBL" id="KAF8665953.1"/>
    </source>
</evidence>
<keyword evidence="4" id="KW-1185">Reference proteome</keyword>
<organism evidence="3 4">
    <name type="scientific">Digitaria exilis</name>
    <dbReference type="NCBI Taxonomy" id="1010633"/>
    <lineage>
        <taxon>Eukaryota</taxon>
        <taxon>Viridiplantae</taxon>
        <taxon>Streptophyta</taxon>
        <taxon>Embryophyta</taxon>
        <taxon>Tracheophyta</taxon>
        <taxon>Spermatophyta</taxon>
        <taxon>Magnoliopsida</taxon>
        <taxon>Liliopsida</taxon>
        <taxon>Poales</taxon>
        <taxon>Poaceae</taxon>
        <taxon>PACMAD clade</taxon>
        <taxon>Panicoideae</taxon>
        <taxon>Panicodae</taxon>
        <taxon>Paniceae</taxon>
        <taxon>Anthephorinae</taxon>
        <taxon>Digitaria</taxon>
    </lineage>
</organism>
<feature type="domain" description="DUF4220" evidence="2">
    <location>
        <begin position="49"/>
        <end position="343"/>
    </location>
</feature>
<accession>A0A835E824</accession>
<keyword evidence="1" id="KW-0472">Membrane</keyword>
<sequence length="474" mass="53850">MGFGALEQWWEAWQLRILVLGSVLLQFFLMVAAALRRRRMPPWFKLLTWVAYQGSDALAFYALATLFSRHGNQDSASPRMPSGGGASGLEALWAPILLFHLGGQDGIIAYSIQDIELWQRHFVIAASQIVVAVYVFRKSWPRGDRRLLEAAILLFIPGTLKCLEKPFALWRARLSSMAVHVGSTAVRIDDDDDDDDGVAKMMDDISLDEFVKQASLTYCAISNKRRMPAGDHRVKKNPYRLFVDVPYRSCIRLANLKYLSKKRDEAHSRLRSSLSKAFNRLYTNYRGYPIAVLRAVLVILTFVAIRLFNLRHRGAYDDADLKVTYVLLSCNAALECISTITMARCRMMSEPPWPDQVAQCNLLAYVGLGKKHRKLRMLASLLGWEGYLDQLWCTGNLGRISCMGCLDWLLDRLWCTASPHRVSPPPSPEGITELVHDHISAQWREHINRSPSASPEQTIGCWYFDIPNNDTREL</sequence>
<name>A0A835E824_9POAL</name>
<dbReference type="EMBL" id="JACEFO010002324">
    <property type="protein sequence ID" value="KAF8665953.1"/>
    <property type="molecule type" value="Genomic_DNA"/>
</dbReference>
<evidence type="ECO:0000256" key="1">
    <source>
        <dbReference type="SAM" id="Phobius"/>
    </source>
</evidence>
<dbReference type="PANTHER" id="PTHR31325">
    <property type="entry name" value="OS01G0798800 PROTEIN-RELATED"/>
    <property type="match status" value="1"/>
</dbReference>
<evidence type="ECO:0000259" key="2">
    <source>
        <dbReference type="Pfam" id="PF13968"/>
    </source>
</evidence>
<proteinExistence type="predicted"/>
<dbReference type="InterPro" id="IPR025315">
    <property type="entry name" value="DUF4220"/>
</dbReference>
<comment type="caution">
    <text evidence="3">The sequence shown here is derived from an EMBL/GenBank/DDBJ whole genome shotgun (WGS) entry which is preliminary data.</text>
</comment>
<evidence type="ECO:0000313" key="4">
    <source>
        <dbReference type="Proteomes" id="UP000636709"/>
    </source>
</evidence>
<keyword evidence="1" id="KW-1133">Transmembrane helix</keyword>
<feature type="transmembrane region" description="Helical" evidence="1">
    <location>
        <begin position="288"/>
        <end position="308"/>
    </location>
</feature>
<dbReference type="OrthoDB" id="602251at2759"/>
<protein>
    <recommendedName>
        <fullName evidence="2">DUF4220 domain-containing protein</fullName>
    </recommendedName>
</protein>
<feature type="transmembrane region" description="Helical" evidence="1">
    <location>
        <begin position="323"/>
        <end position="343"/>
    </location>
</feature>